<organism evidence="1">
    <name type="scientific">Oikopleura dioica</name>
    <name type="common">Tunicate</name>
    <dbReference type="NCBI Taxonomy" id="34765"/>
    <lineage>
        <taxon>Eukaryota</taxon>
        <taxon>Metazoa</taxon>
        <taxon>Chordata</taxon>
        <taxon>Tunicata</taxon>
        <taxon>Appendicularia</taxon>
        <taxon>Copelata</taxon>
        <taxon>Oikopleuridae</taxon>
        <taxon>Oikopleura</taxon>
    </lineage>
</organism>
<feature type="non-terminal residue" evidence="1">
    <location>
        <position position="1"/>
    </location>
</feature>
<dbReference type="SUPFAM" id="SSF56112">
    <property type="entry name" value="Protein kinase-like (PK-like)"/>
    <property type="match status" value="1"/>
</dbReference>
<sequence length="94" mass="10628">GEPYDCRIDNYGVGLVAYFLSSGTHPFDGLQNFQEFIKHVISNSIDFDSTIWSDREISKVIILISVKTLLSTQGCDHLDHSIMPDKTSADPRFY</sequence>
<evidence type="ECO:0008006" key="3">
    <source>
        <dbReference type="Google" id="ProtNLM"/>
    </source>
</evidence>
<evidence type="ECO:0000313" key="1">
    <source>
        <dbReference type="EMBL" id="CBY16403.1"/>
    </source>
</evidence>
<keyword evidence="2" id="KW-1185">Reference proteome</keyword>
<dbReference type="AlphaFoldDB" id="E4Y3K3"/>
<dbReference type="Proteomes" id="UP000001307">
    <property type="component" value="Unassembled WGS sequence"/>
</dbReference>
<dbReference type="Gene3D" id="1.10.510.10">
    <property type="entry name" value="Transferase(Phosphotransferase) domain 1"/>
    <property type="match status" value="1"/>
</dbReference>
<dbReference type="EMBL" id="FN654169">
    <property type="protein sequence ID" value="CBY16403.1"/>
    <property type="molecule type" value="Genomic_DNA"/>
</dbReference>
<protein>
    <recommendedName>
        <fullName evidence="3">Protein kinase domain-containing protein</fullName>
    </recommendedName>
</protein>
<evidence type="ECO:0000313" key="2">
    <source>
        <dbReference type="Proteomes" id="UP000001307"/>
    </source>
</evidence>
<reference evidence="1" key="1">
    <citation type="journal article" date="2010" name="Science">
        <title>Plasticity of animal genome architecture unmasked by rapid evolution of a pelagic tunicate.</title>
        <authorList>
            <person name="Denoeud F."/>
            <person name="Henriet S."/>
            <person name="Mungpakdee S."/>
            <person name="Aury J.M."/>
            <person name="Da Silva C."/>
            <person name="Brinkmann H."/>
            <person name="Mikhaleva J."/>
            <person name="Olsen L.C."/>
            <person name="Jubin C."/>
            <person name="Canestro C."/>
            <person name="Bouquet J.M."/>
            <person name="Danks G."/>
            <person name="Poulain J."/>
            <person name="Campsteijn C."/>
            <person name="Adamski M."/>
            <person name="Cross I."/>
            <person name="Yadetie F."/>
            <person name="Muffato M."/>
            <person name="Louis A."/>
            <person name="Butcher S."/>
            <person name="Tsagkogeorga G."/>
            <person name="Konrad A."/>
            <person name="Singh S."/>
            <person name="Jensen M.F."/>
            <person name="Cong E.H."/>
            <person name="Eikeseth-Otteraa H."/>
            <person name="Noel B."/>
            <person name="Anthouard V."/>
            <person name="Porcel B.M."/>
            <person name="Kachouri-Lafond R."/>
            <person name="Nishino A."/>
            <person name="Ugolini M."/>
            <person name="Chourrout P."/>
            <person name="Nishida H."/>
            <person name="Aasland R."/>
            <person name="Huzurbazar S."/>
            <person name="Westhof E."/>
            <person name="Delsuc F."/>
            <person name="Lehrach H."/>
            <person name="Reinhardt R."/>
            <person name="Weissenbach J."/>
            <person name="Roy S.W."/>
            <person name="Artiguenave F."/>
            <person name="Postlethwait J.H."/>
            <person name="Manak J.R."/>
            <person name="Thompson E.M."/>
            <person name="Jaillon O."/>
            <person name="Du Pasquier L."/>
            <person name="Boudinot P."/>
            <person name="Liberles D.A."/>
            <person name="Volff J.N."/>
            <person name="Philippe H."/>
            <person name="Lenhard B."/>
            <person name="Roest Crollius H."/>
            <person name="Wincker P."/>
            <person name="Chourrout D."/>
        </authorList>
    </citation>
    <scope>NUCLEOTIDE SEQUENCE [LARGE SCALE GENOMIC DNA]</scope>
</reference>
<accession>E4Y3K3</accession>
<gene>
    <name evidence="1" type="ORF">GSOID_T00001560001</name>
</gene>
<name>E4Y3K3_OIKDI</name>
<proteinExistence type="predicted"/>
<dbReference type="InterPro" id="IPR011009">
    <property type="entry name" value="Kinase-like_dom_sf"/>
</dbReference>
<dbReference type="InParanoid" id="E4Y3K3"/>